<dbReference type="GO" id="GO:0016758">
    <property type="term" value="F:hexosyltransferase activity"/>
    <property type="evidence" value="ECO:0007669"/>
    <property type="project" value="UniProtKB-ARBA"/>
</dbReference>
<dbReference type="SUPFAM" id="SSF53448">
    <property type="entry name" value="Nucleotide-diphospho-sugar transferases"/>
    <property type="match status" value="1"/>
</dbReference>
<dbReference type="Pfam" id="PF00535">
    <property type="entry name" value="Glycos_transf_2"/>
    <property type="match status" value="1"/>
</dbReference>
<dbReference type="InterPro" id="IPR001173">
    <property type="entry name" value="Glyco_trans_2-like"/>
</dbReference>
<dbReference type="Gene3D" id="3.90.550.10">
    <property type="entry name" value="Spore Coat Polysaccharide Biosynthesis Protein SpsA, Chain A"/>
    <property type="match status" value="1"/>
</dbReference>
<keyword evidence="3" id="KW-0808">Transferase</keyword>
<keyword evidence="4" id="KW-1185">Reference proteome</keyword>
<sequence>MTYNHENFISDAIESFLMQKTDFDFEIIIHDDASTDKTKEIVEYYERKYPNFIKPIYQNENQYSKGIRRVTAQFLIPKAKGKYIALCEGDDYWTDPYKLQKQFDYMEANPTCSLCTHATKVITFNKMMNEEEDIRKPSDNNIVRSNDEIIMQGAEINHTSSFFFQKRIFNDLPNWYFYSTGDDALRLLCISHGYVSYLDGIMSVYRKGVVGSWSNRVRNHKRNRIKLYENKLKLLEEFNKSTLKLHDGIITKKKQKVLYTLEFYKKVANDGGIWARAIINYMHKQKEKSIKVAIFGVADTAKEIKKHLNDHNVGVSLFLDNYHYGQTVENVHIVHPESLVENKNGINLVVITVWGKQYVEIKKQLLDYNPALNVLTMNDISEY</sequence>
<organism evidence="3 4">
    <name type="scientific">Halalkalibacter hemicellulosilyticusJCM 9152</name>
    <dbReference type="NCBI Taxonomy" id="1236971"/>
    <lineage>
        <taxon>Bacteria</taxon>
        <taxon>Bacillati</taxon>
        <taxon>Bacillota</taxon>
        <taxon>Bacilli</taxon>
        <taxon>Bacillales</taxon>
        <taxon>Bacillaceae</taxon>
        <taxon>Halalkalibacter</taxon>
    </lineage>
</organism>
<name>W4QKH2_9BACI</name>
<dbReference type="STRING" id="1236971.JCM9152_3657"/>
<dbReference type="AlphaFoldDB" id="W4QKH2"/>
<comment type="caution">
    <text evidence="3">The sequence shown here is derived from an EMBL/GenBank/DDBJ whole genome shotgun (WGS) entry which is preliminary data.</text>
</comment>
<evidence type="ECO:0000256" key="1">
    <source>
        <dbReference type="ARBA" id="ARBA00006739"/>
    </source>
</evidence>
<accession>W4QKH2</accession>
<dbReference type="PANTHER" id="PTHR22916">
    <property type="entry name" value="GLYCOSYLTRANSFERASE"/>
    <property type="match status" value="1"/>
</dbReference>
<feature type="domain" description="Glycosyltransferase 2-like" evidence="2">
    <location>
        <begin position="2"/>
        <end position="129"/>
    </location>
</feature>
<evidence type="ECO:0000313" key="4">
    <source>
        <dbReference type="Proteomes" id="UP000018895"/>
    </source>
</evidence>
<dbReference type="Proteomes" id="UP000018895">
    <property type="component" value="Unassembled WGS sequence"/>
</dbReference>
<dbReference type="InterPro" id="IPR029044">
    <property type="entry name" value="Nucleotide-diphossugar_trans"/>
</dbReference>
<proteinExistence type="inferred from homology"/>
<reference evidence="3" key="1">
    <citation type="journal article" date="2014" name="Genome Announc.">
        <title>Draft Genome Sequences of Three Alkaliphilic Bacillus Strains, Bacillus wakoensis JCM 9140T, Bacillus akibai JCM 9157T, and Bacillus hemicellulosilyticus JCM 9152T.</title>
        <authorList>
            <person name="Yuki M."/>
            <person name="Oshima K."/>
            <person name="Suda W."/>
            <person name="Oshida Y."/>
            <person name="Kitamura K."/>
            <person name="Iida T."/>
            <person name="Hattori M."/>
            <person name="Ohkuma M."/>
        </authorList>
    </citation>
    <scope>NUCLEOTIDE SEQUENCE [LARGE SCALE GENOMIC DNA]</scope>
    <source>
        <strain evidence="3">JCM 9152</strain>
    </source>
</reference>
<protein>
    <submittedName>
        <fullName evidence="3">Glycosyltransferase</fullName>
    </submittedName>
</protein>
<evidence type="ECO:0000313" key="3">
    <source>
        <dbReference type="EMBL" id="GAE32138.1"/>
    </source>
</evidence>
<evidence type="ECO:0000259" key="2">
    <source>
        <dbReference type="Pfam" id="PF00535"/>
    </source>
</evidence>
<gene>
    <name evidence="3" type="ORF">JCM9152_3657</name>
</gene>
<comment type="similarity">
    <text evidence="1">Belongs to the glycosyltransferase 2 family.</text>
</comment>
<dbReference type="PANTHER" id="PTHR22916:SF3">
    <property type="entry name" value="UDP-GLCNAC:BETAGAL BETA-1,3-N-ACETYLGLUCOSAMINYLTRANSFERASE-LIKE PROTEIN 1"/>
    <property type="match status" value="1"/>
</dbReference>
<dbReference type="Gene3D" id="3.40.50.720">
    <property type="entry name" value="NAD(P)-binding Rossmann-like Domain"/>
    <property type="match status" value="1"/>
</dbReference>
<dbReference type="EMBL" id="BAUU01000029">
    <property type="protein sequence ID" value="GAE32138.1"/>
    <property type="molecule type" value="Genomic_DNA"/>
</dbReference>